<organism evidence="2 3">
    <name type="scientific">Ramlibacter lithotrophicus</name>
    <dbReference type="NCBI Taxonomy" id="2606681"/>
    <lineage>
        <taxon>Bacteria</taxon>
        <taxon>Pseudomonadati</taxon>
        <taxon>Pseudomonadota</taxon>
        <taxon>Betaproteobacteria</taxon>
        <taxon>Burkholderiales</taxon>
        <taxon>Comamonadaceae</taxon>
        <taxon>Ramlibacter</taxon>
    </lineage>
</organism>
<gene>
    <name evidence="2" type="ORF">RAMLITH_09425</name>
</gene>
<keyword evidence="3" id="KW-1185">Reference proteome</keyword>
<proteinExistence type="predicted"/>
<protein>
    <submittedName>
        <fullName evidence="2">Flp family type IVb pilin</fullName>
    </submittedName>
</protein>
<dbReference type="AlphaFoldDB" id="A0A7X6I6F6"/>
<accession>A0A7X6I6F6</accession>
<name>A0A7X6I6F6_9BURK</name>
<evidence type="ECO:0000313" key="3">
    <source>
        <dbReference type="Proteomes" id="UP000521868"/>
    </source>
</evidence>
<comment type="caution">
    <text evidence="2">The sequence shown here is derived from an EMBL/GenBank/DDBJ whole genome shotgun (WGS) entry which is preliminary data.</text>
</comment>
<keyword evidence="1" id="KW-0472">Membrane</keyword>
<feature type="transmembrane region" description="Helical" evidence="1">
    <location>
        <begin position="20"/>
        <end position="42"/>
    </location>
</feature>
<dbReference type="RefSeq" id="WP_168107109.1">
    <property type="nucleotide sequence ID" value="NZ_VTOX01000002.1"/>
</dbReference>
<dbReference type="EMBL" id="VTOX01000002">
    <property type="protein sequence ID" value="NKE66039.1"/>
    <property type="molecule type" value="Genomic_DNA"/>
</dbReference>
<keyword evidence="1" id="KW-0812">Transmembrane</keyword>
<evidence type="ECO:0000313" key="2">
    <source>
        <dbReference type="EMBL" id="NKE66039.1"/>
    </source>
</evidence>
<dbReference type="Proteomes" id="UP000521868">
    <property type="component" value="Unassembled WGS sequence"/>
</dbReference>
<evidence type="ECO:0000256" key="1">
    <source>
        <dbReference type="SAM" id="Phobius"/>
    </source>
</evidence>
<sequence>MSSIVSRSRSLAAEEDGAQVIEYALIVAVVALGLLLALQPLADSGWWGTFLTRLSNCFTGTCA</sequence>
<reference evidence="2 3" key="1">
    <citation type="journal article" date="2020" name="Nature">
        <title>Bacterial chemolithoautotrophy via manganese oxidation.</title>
        <authorList>
            <person name="Yu H."/>
            <person name="Leadbetter J.R."/>
        </authorList>
    </citation>
    <scope>NUCLEOTIDE SEQUENCE [LARGE SCALE GENOMIC DNA]</scope>
    <source>
        <strain evidence="2 3">RBP-1</strain>
    </source>
</reference>
<keyword evidence="1" id="KW-1133">Transmembrane helix</keyword>